<dbReference type="InterPro" id="IPR000953">
    <property type="entry name" value="Chromo/chromo_shadow_dom"/>
</dbReference>
<dbReference type="SUPFAM" id="SSF53098">
    <property type="entry name" value="Ribonuclease H-like"/>
    <property type="match status" value="1"/>
</dbReference>
<dbReference type="AlphaFoldDB" id="A0AAV2SEM0"/>
<evidence type="ECO:0000313" key="3">
    <source>
        <dbReference type="EMBL" id="CAL4180623.1"/>
    </source>
</evidence>
<dbReference type="EMBL" id="CAXKWB010058338">
    <property type="protein sequence ID" value="CAL4180623.1"/>
    <property type="molecule type" value="Genomic_DNA"/>
</dbReference>
<sequence>MENKHDFLKNIYVNVEHPASFSGCTKLYKESRKIRKDITLDDVKKFLQSQDSHTLHGLVPQKFLKKPVLVSGPGILVSSDLIDMGRSLKPSLNRNTRYIIVFIDCFSRKLKIYPLTNKRGDTIAEKLNDFLSHSQYRYSLLWVDEGGEYYSKATKNVCAKYNIKMYSVHNRRFKASLAERVIRTLKQKLYKIMTHLNTEKYIDLLPAIVTAYNNSAHRGLLGDTPNNVHQLKNRDEIDLLAKRMVDQKLSNYGKSINRDSFKYEVSQRDIVQVGTYVRLLLNSAEGIFSKSYRPIFTREIFIVDRVNTSGKPVTYYLRDLLDETIKGVVYRSELSPVEKPTTFHIEKILKTRLCKDSNQKLHLVKWSGYPDKFNTWIKKSDLEKV</sequence>
<dbReference type="InterPro" id="IPR016197">
    <property type="entry name" value="Chromo-like_dom_sf"/>
</dbReference>
<evidence type="ECO:0000259" key="1">
    <source>
        <dbReference type="PROSITE" id="PS50013"/>
    </source>
</evidence>
<dbReference type="GO" id="GO:0003676">
    <property type="term" value="F:nucleic acid binding"/>
    <property type="evidence" value="ECO:0007669"/>
    <property type="project" value="InterPro"/>
</dbReference>
<dbReference type="PANTHER" id="PTHR46585">
    <property type="entry name" value="INTEGRASE CORE DOMAIN CONTAINING PROTEIN"/>
    <property type="match status" value="1"/>
</dbReference>
<dbReference type="PROSITE" id="PS50013">
    <property type="entry name" value="CHROMO_2"/>
    <property type="match status" value="1"/>
</dbReference>
<dbReference type="PANTHER" id="PTHR46585:SF1">
    <property type="entry name" value="CHROMO DOMAIN-CONTAINING PROTEIN"/>
    <property type="match status" value="1"/>
</dbReference>
<comment type="caution">
    <text evidence="3">The sequence shown here is derived from an EMBL/GenBank/DDBJ whole genome shotgun (WGS) entry which is preliminary data.</text>
</comment>
<dbReference type="Gene3D" id="2.40.50.40">
    <property type="match status" value="1"/>
</dbReference>
<dbReference type="Pfam" id="PF00385">
    <property type="entry name" value="Chromo"/>
    <property type="match status" value="1"/>
</dbReference>
<reference evidence="3 4" key="1">
    <citation type="submission" date="2024-05" db="EMBL/GenBank/DDBJ databases">
        <authorList>
            <person name="Wallberg A."/>
        </authorList>
    </citation>
    <scope>NUCLEOTIDE SEQUENCE [LARGE SCALE GENOMIC DNA]</scope>
</reference>
<feature type="domain" description="Integrase catalytic" evidence="2">
    <location>
        <begin position="69"/>
        <end position="233"/>
    </location>
</feature>
<dbReference type="SUPFAM" id="SSF54160">
    <property type="entry name" value="Chromo domain-like"/>
    <property type="match status" value="1"/>
</dbReference>
<proteinExistence type="predicted"/>
<protein>
    <recommendedName>
        <fullName evidence="5">Integrase catalytic domain-containing protein</fullName>
    </recommendedName>
</protein>
<evidence type="ECO:0000313" key="4">
    <source>
        <dbReference type="Proteomes" id="UP001497623"/>
    </source>
</evidence>
<dbReference type="Gene3D" id="3.30.420.10">
    <property type="entry name" value="Ribonuclease H-like superfamily/Ribonuclease H"/>
    <property type="match status" value="1"/>
</dbReference>
<accession>A0AAV2SEM0</accession>
<dbReference type="InterPro" id="IPR036397">
    <property type="entry name" value="RNaseH_sf"/>
</dbReference>
<dbReference type="PROSITE" id="PS50994">
    <property type="entry name" value="INTEGRASE"/>
    <property type="match status" value="1"/>
</dbReference>
<evidence type="ECO:0000259" key="2">
    <source>
        <dbReference type="PROSITE" id="PS50994"/>
    </source>
</evidence>
<gene>
    <name evidence="3" type="ORF">MNOR_LOCUS35336</name>
</gene>
<name>A0AAV2SEM0_MEGNR</name>
<dbReference type="InterPro" id="IPR023780">
    <property type="entry name" value="Chromo_domain"/>
</dbReference>
<organism evidence="3 4">
    <name type="scientific">Meganyctiphanes norvegica</name>
    <name type="common">Northern krill</name>
    <name type="synonym">Thysanopoda norvegica</name>
    <dbReference type="NCBI Taxonomy" id="48144"/>
    <lineage>
        <taxon>Eukaryota</taxon>
        <taxon>Metazoa</taxon>
        <taxon>Ecdysozoa</taxon>
        <taxon>Arthropoda</taxon>
        <taxon>Crustacea</taxon>
        <taxon>Multicrustacea</taxon>
        <taxon>Malacostraca</taxon>
        <taxon>Eumalacostraca</taxon>
        <taxon>Eucarida</taxon>
        <taxon>Euphausiacea</taxon>
        <taxon>Euphausiidae</taxon>
        <taxon>Meganyctiphanes</taxon>
    </lineage>
</organism>
<keyword evidence="4" id="KW-1185">Reference proteome</keyword>
<dbReference type="CDD" id="cd00024">
    <property type="entry name" value="CD_CSD"/>
    <property type="match status" value="1"/>
</dbReference>
<dbReference type="InterPro" id="IPR012337">
    <property type="entry name" value="RNaseH-like_sf"/>
</dbReference>
<feature type="domain" description="Chromo" evidence="1">
    <location>
        <begin position="343"/>
        <end position="385"/>
    </location>
</feature>
<dbReference type="GO" id="GO:0005694">
    <property type="term" value="C:chromosome"/>
    <property type="evidence" value="ECO:0007669"/>
    <property type="project" value="UniProtKB-ARBA"/>
</dbReference>
<dbReference type="Proteomes" id="UP001497623">
    <property type="component" value="Unassembled WGS sequence"/>
</dbReference>
<evidence type="ECO:0008006" key="5">
    <source>
        <dbReference type="Google" id="ProtNLM"/>
    </source>
</evidence>
<dbReference type="GO" id="GO:0015074">
    <property type="term" value="P:DNA integration"/>
    <property type="evidence" value="ECO:0007669"/>
    <property type="project" value="InterPro"/>
</dbReference>
<dbReference type="InterPro" id="IPR001584">
    <property type="entry name" value="Integrase_cat-core"/>
</dbReference>